<gene>
    <name evidence="8" type="ORF">SAMN05428946_2537</name>
</gene>
<name>A0A1U7PSD8_9BACI</name>
<evidence type="ECO:0000256" key="2">
    <source>
        <dbReference type="ARBA" id="ARBA00022475"/>
    </source>
</evidence>
<dbReference type="Proteomes" id="UP000187550">
    <property type="component" value="Unassembled WGS sequence"/>
</dbReference>
<keyword evidence="2" id="KW-1003">Cell membrane</keyword>
<feature type="transmembrane region" description="Helical" evidence="6">
    <location>
        <begin position="28"/>
        <end position="49"/>
    </location>
</feature>
<keyword evidence="5 6" id="KW-0472">Membrane</keyword>
<feature type="transmembrane region" description="Helical" evidence="6">
    <location>
        <begin position="378"/>
        <end position="397"/>
    </location>
</feature>
<dbReference type="GO" id="GO:0005886">
    <property type="term" value="C:plasma membrane"/>
    <property type="evidence" value="ECO:0007669"/>
    <property type="project" value="UniProtKB-SubCell"/>
</dbReference>
<dbReference type="Pfam" id="PF12698">
    <property type="entry name" value="ABC2_membrane_3"/>
    <property type="match status" value="1"/>
</dbReference>
<feature type="transmembrane region" description="Helical" evidence="6">
    <location>
        <begin position="289"/>
        <end position="311"/>
    </location>
</feature>
<feature type="transmembrane region" description="Helical" evidence="6">
    <location>
        <begin position="191"/>
        <end position="215"/>
    </location>
</feature>
<dbReference type="AlphaFoldDB" id="A0A1U7PSD8"/>
<dbReference type="STRING" id="550447.SAMN05428946_2537"/>
<evidence type="ECO:0000256" key="1">
    <source>
        <dbReference type="ARBA" id="ARBA00004651"/>
    </source>
</evidence>
<protein>
    <submittedName>
        <fullName evidence="8">ABC-2 type transport system permease protein</fullName>
    </submittedName>
</protein>
<reference evidence="9" key="1">
    <citation type="submission" date="2017-01" db="EMBL/GenBank/DDBJ databases">
        <authorList>
            <person name="Varghese N."/>
            <person name="Submissions S."/>
        </authorList>
    </citation>
    <scope>NUCLEOTIDE SEQUENCE [LARGE SCALE GENOMIC DNA]</scope>
    <source>
        <strain evidence="9">MNA4</strain>
    </source>
</reference>
<dbReference type="EMBL" id="FTPL01000004">
    <property type="protein sequence ID" value="SIT90875.1"/>
    <property type="molecule type" value="Genomic_DNA"/>
</dbReference>
<evidence type="ECO:0000313" key="9">
    <source>
        <dbReference type="Proteomes" id="UP000187550"/>
    </source>
</evidence>
<proteinExistence type="predicted"/>
<evidence type="ECO:0000256" key="5">
    <source>
        <dbReference type="ARBA" id="ARBA00023136"/>
    </source>
</evidence>
<dbReference type="PANTHER" id="PTHR30294">
    <property type="entry name" value="MEMBRANE COMPONENT OF ABC TRANSPORTER YHHJ-RELATED"/>
    <property type="match status" value="1"/>
</dbReference>
<sequence length="425" mass="46580">MRKWVRNMREFWIIFKQAFATKARTKSFIITTAIVIAGIFLLANITTIIDKFGGEDSAGDTLPVITEDGAVVQRLADQLKAMGEETVPEVSDEPRNVLDDQVKEGDIDAYLVLASGGGTIDAEYVTEDSMDFGFPMMVQEALQSIQTEMRAESLNLSPAEAGALFEPVAFSQTTLSDSGKTEEELNQARGLVYVLMFLIYFAVIMYSSMIATEVATEKSSRVMEILISSVSPVKHMFAKVLGIGSLGLLQMALFGVFGYIALKTSSAMSELSEGAFSFFGFSDINVMTIVYAVVFFLLGYFLYAVLAALLGSLVSRTEDVQSLIMPMTMLIVIAFIIAVTGLGTPDAAYVKWTSYFPFFAPLVMFLRVGMLDLPLWEPILSIVIMILTIAVLGWFGARVYKGGVLMYGPSRSLKDLKKAVQLGKE</sequence>
<evidence type="ECO:0000259" key="7">
    <source>
        <dbReference type="Pfam" id="PF12698"/>
    </source>
</evidence>
<keyword evidence="9" id="KW-1185">Reference proteome</keyword>
<dbReference type="PANTHER" id="PTHR30294:SF29">
    <property type="entry name" value="MULTIDRUG ABC TRANSPORTER PERMEASE YBHS-RELATED"/>
    <property type="match status" value="1"/>
</dbReference>
<feature type="transmembrane region" description="Helical" evidence="6">
    <location>
        <begin position="323"/>
        <end position="343"/>
    </location>
</feature>
<evidence type="ECO:0000313" key="8">
    <source>
        <dbReference type="EMBL" id="SIT90875.1"/>
    </source>
</evidence>
<evidence type="ECO:0000256" key="6">
    <source>
        <dbReference type="SAM" id="Phobius"/>
    </source>
</evidence>
<dbReference type="InterPro" id="IPR013525">
    <property type="entry name" value="ABC2_TM"/>
</dbReference>
<feature type="transmembrane region" description="Helical" evidence="6">
    <location>
        <begin position="236"/>
        <end position="262"/>
    </location>
</feature>
<evidence type="ECO:0000256" key="3">
    <source>
        <dbReference type="ARBA" id="ARBA00022692"/>
    </source>
</evidence>
<keyword evidence="3 6" id="KW-0812">Transmembrane</keyword>
<dbReference type="InterPro" id="IPR051449">
    <property type="entry name" value="ABC-2_transporter_component"/>
</dbReference>
<accession>A0A1U7PSD8</accession>
<evidence type="ECO:0000256" key="4">
    <source>
        <dbReference type="ARBA" id="ARBA00022989"/>
    </source>
</evidence>
<comment type="subcellular location">
    <subcellularLocation>
        <location evidence="1">Cell membrane</location>
        <topology evidence="1">Multi-pass membrane protein</topology>
    </subcellularLocation>
</comment>
<dbReference type="GO" id="GO:0140359">
    <property type="term" value="F:ABC-type transporter activity"/>
    <property type="evidence" value="ECO:0007669"/>
    <property type="project" value="InterPro"/>
</dbReference>
<feature type="domain" description="ABC-2 type transporter transmembrane" evidence="7">
    <location>
        <begin position="26"/>
        <end position="397"/>
    </location>
</feature>
<organism evidence="8 9">
    <name type="scientific">Edaphobacillus lindanitolerans</name>
    <dbReference type="NCBI Taxonomy" id="550447"/>
    <lineage>
        <taxon>Bacteria</taxon>
        <taxon>Bacillati</taxon>
        <taxon>Bacillota</taxon>
        <taxon>Bacilli</taxon>
        <taxon>Bacillales</taxon>
        <taxon>Bacillaceae</taxon>
        <taxon>Edaphobacillus</taxon>
    </lineage>
</organism>
<keyword evidence="4 6" id="KW-1133">Transmembrane helix</keyword>